<organism evidence="1 2">
    <name type="scientific">Phaeodactylibacter xiamenensis</name>
    <dbReference type="NCBI Taxonomy" id="1524460"/>
    <lineage>
        <taxon>Bacteria</taxon>
        <taxon>Pseudomonadati</taxon>
        <taxon>Bacteroidota</taxon>
        <taxon>Saprospiria</taxon>
        <taxon>Saprospirales</taxon>
        <taxon>Haliscomenobacteraceae</taxon>
        <taxon>Phaeodactylibacter</taxon>
    </lineage>
</organism>
<proteinExistence type="predicted"/>
<dbReference type="RefSeq" id="WP_044221238.1">
    <property type="nucleotide sequence ID" value="NZ_JBKAGJ010000020.1"/>
</dbReference>
<gene>
    <name evidence="1" type="ORF">IX84_13530</name>
</gene>
<dbReference type="AlphaFoldDB" id="A0A098S5D2"/>
<evidence type="ECO:0000313" key="2">
    <source>
        <dbReference type="Proteomes" id="UP000029736"/>
    </source>
</evidence>
<accession>A0A098S5D2</accession>
<dbReference type="EMBL" id="JPOS01000034">
    <property type="protein sequence ID" value="KGE87569.1"/>
    <property type="molecule type" value="Genomic_DNA"/>
</dbReference>
<dbReference type="Proteomes" id="UP000029736">
    <property type="component" value="Unassembled WGS sequence"/>
</dbReference>
<keyword evidence="2" id="KW-1185">Reference proteome</keyword>
<name>A0A098S5D2_9BACT</name>
<evidence type="ECO:0000313" key="1">
    <source>
        <dbReference type="EMBL" id="KGE87569.1"/>
    </source>
</evidence>
<reference evidence="1 2" key="1">
    <citation type="journal article" date="2014" name="Int. J. Syst. Evol. Microbiol.">
        <title>Phaeodactylibacter xiamenensis gen. nov., sp. nov., a member of the family Saprospiraceae isolated from the marine alga Phaeodactylum tricornutum.</title>
        <authorList>
            <person name="Chen Z.Jr."/>
            <person name="Lei X."/>
            <person name="Lai Q."/>
            <person name="Li Y."/>
            <person name="Zhang B."/>
            <person name="Zhang J."/>
            <person name="Zhang H."/>
            <person name="Yang L."/>
            <person name="Zheng W."/>
            <person name="Tian Y."/>
            <person name="Yu Z."/>
            <person name="Xu H.Jr."/>
            <person name="Zheng T."/>
        </authorList>
    </citation>
    <scope>NUCLEOTIDE SEQUENCE [LARGE SCALE GENOMIC DNA]</scope>
    <source>
        <strain evidence="1 2">KD52</strain>
    </source>
</reference>
<sequence length="79" mass="9176">MKQSFTSNHLVRYLYSEVTVSERLGLEEALTRDFGLFEEYSELKAAYRALPKVTFSPSKQSLQRVLEYSSERAALERSH</sequence>
<dbReference type="OrthoDB" id="982713at2"/>
<comment type="caution">
    <text evidence="1">The sequence shown here is derived from an EMBL/GenBank/DDBJ whole genome shotgun (WGS) entry which is preliminary data.</text>
</comment>
<protein>
    <recommendedName>
        <fullName evidence="3">DUF4296 domain-containing protein</fullName>
    </recommendedName>
</protein>
<evidence type="ECO:0008006" key="3">
    <source>
        <dbReference type="Google" id="ProtNLM"/>
    </source>
</evidence>
<dbReference type="STRING" id="1524460.IX84_13530"/>